<name>A0A7S2K2M7_9DINO</name>
<dbReference type="AlphaFoldDB" id="A0A7S2K2M7"/>
<evidence type="ECO:0000313" key="6">
    <source>
        <dbReference type="EMBL" id="CAD9564591.1"/>
    </source>
</evidence>
<evidence type="ECO:0000256" key="1">
    <source>
        <dbReference type="ARBA" id="ARBA00004141"/>
    </source>
</evidence>
<feature type="transmembrane region" description="Helical" evidence="5">
    <location>
        <begin position="148"/>
        <end position="169"/>
    </location>
</feature>
<feature type="transmembrane region" description="Helical" evidence="5">
    <location>
        <begin position="109"/>
        <end position="127"/>
    </location>
</feature>
<feature type="transmembrane region" description="Helical" evidence="5">
    <location>
        <begin position="181"/>
        <end position="201"/>
    </location>
</feature>
<comment type="subcellular location">
    <subcellularLocation>
        <location evidence="1">Membrane</location>
        <topology evidence="1">Multi-pass membrane protein</topology>
    </subcellularLocation>
</comment>
<proteinExistence type="predicted"/>
<dbReference type="EMBL" id="HBGW01040015">
    <property type="protein sequence ID" value="CAD9564591.1"/>
    <property type="molecule type" value="Transcribed_RNA"/>
</dbReference>
<protein>
    <submittedName>
        <fullName evidence="6">Uncharacterized protein</fullName>
    </submittedName>
</protein>
<accession>A0A7S2K2M7</accession>
<evidence type="ECO:0000256" key="4">
    <source>
        <dbReference type="ARBA" id="ARBA00023136"/>
    </source>
</evidence>
<gene>
    <name evidence="6" type="ORF">BRAN1462_LOCUS25275</name>
</gene>
<organism evidence="6">
    <name type="scientific">Zooxanthella nutricula</name>
    <dbReference type="NCBI Taxonomy" id="1333877"/>
    <lineage>
        <taxon>Eukaryota</taxon>
        <taxon>Sar</taxon>
        <taxon>Alveolata</taxon>
        <taxon>Dinophyceae</taxon>
        <taxon>Peridiniales</taxon>
        <taxon>Peridiniales incertae sedis</taxon>
        <taxon>Zooxanthella</taxon>
    </lineage>
</organism>
<dbReference type="GO" id="GO:0015031">
    <property type="term" value="P:protein transport"/>
    <property type="evidence" value="ECO:0007669"/>
    <property type="project" value="InterPro"/>
</dbReference>
<evidence type="ECO:0000256" key="2">
    <source>
        <dbReference type="ARBA" id="ARBA00022692"/>
    </source>
</evidence>
<keyword evidence="4 5" id="KW-0472">Membrane</keyword>
<dbReference type="GO" id="GO:0016020">
    <property type="term" value="C:membrane"/>
    <property type="evidence" value="ECO:0007669"/>
    <property type="project" value="UniProtKB-SubCell"/>
</dbReference>
<dbReference type="InterPro" id="IPR007273">
    <property type="entry name" value="SCAMP"/>
</dbReference>
<reference evidence="6" key="1">
    <citation type="submission" date="2021-01" db="EMBL/GenBank/DDBJ databases">
        <authorList>
            <person name="Corre E."/>
            <person name="Pelletier E."/>
            <person name="Niang G."/>
            <person name="Scheremetjew M."/>
            <person name="Finn R."/>
            <person name="Kale V."/>
            <person name="Holt S."/>
            <person name="Cochrane G."/>
            <person name="Meng A."/>
            <person name="Brown T."/>
            <person name="Cohen L."/>
        </authorList>
    </citation>
    <scope>NUCLEOTIDE SEQUENCE</scope>
    <source>
        <strain evidence="6">RCC3387</strain>
    </source>
</reference>
<sequence>MNMSMASMAGNQAAREVGQAIGKPMESMGVTNGRAPGHSEINWVDFNYPPGLRVIHYSADELPSSVSGMVRLFNLSYILTVLTCFLNFGDTIVLFCTTEAHAKWILQSALHLLLLPMAALGVFYSGYRGIAEPDATLAFRFKVGQPTLCVTYFFFTFVPFGCIHGLGQLGHVGEYTDDQGSTYWTIVILVESALWFLNFVLSCVNVIRASRFDGFGVGGPAGRL</sequence>
<evidence type="ECO:0000256" key="3">
    <source>
        <dbReference type="ARBA" id="ARBA00022989"/>
    </source>
</evidence>
<keyword evidence="3 5" id="KW-1133">Transmembrane helix</keyword>
<feature type="transmembrane region" description="Helical" evidence="5">
    <location>
        <begin position="72"/>
        <end position="89"/>
    </location>
</feature>
<evidence type="ECO:0000256" key="5">
    <source>
        <dbReference type="SAM" id="Phobius"/>
    </source>
</evidence>
<keyword evidence="2 5" id="KW-0812">Transmembrane</keyword>
<dbReference type="Pfam" id="PF04144">
    <property type="entry name" value="SCAMP"/>
    <property type="match status" value="1"/>
</dbReference>